<proteinExistence type="predicted"/>
<evidence type="ECO:0000256" key="1">
    <source>
        <dbReference type="ARBA" id="ARBA00004123"/>
    </source>
</evidence>
<reference evidence="6 7" key="1">
    <citation type="journal article" date="2011" name="Proc. Natl. Acad. Sci. U.S.A.">
        <title>Evolutionary erosion of yeast sex chromosomes by mating-type switching accidents.</title>
        <authorList>
            <person name="Gordon J.L."/>
            <person name="Armisen D."/>
            <person name="Proux-Wera E."/>
            <person name="Oheigeartaigh S.S."/>
            <person name="Byrne K.P."/>
            <person name="Wolfe K.H."/>
        </authorList>
    </citation>
    <scope>NUCLEOTIDE SEQUENCE [LARGE SCALE GENOMIC DNA]</scope>
    <source>
        <strain evidence="7">ATCC 76901 / BCRC 22586 / CBS 4309 / NBRC 1992 / NRRL Y-12630</strain>
    </source>
</reference>
<feature type="domain" description="Symplekin/Pta1 N-terminal" evidence="5">
    <location>
        <begin position="101"/>
        <end position="343"/>
    </location>
</feature>
<evidence type="ECO:0000313" key="6">
    <source>
        <dbReference type="EMBL" id="CCC67312.1"/>
    </source>
</evidence>
<dbReference type="AlphaFoldDB" id="G0V764"/>
<dbReference type="GO" id="GO:0006397">
    <property type="term" value="P:mRNA processing"/>
    <property type="evidence" value="ECO:0007669"/>
    <property type="project" value="UniProtKB-KW"/>
</dbReference>
<comment type="subcellular location">
    <subcellularLocation>
        <location evidence="1">Nucleus</location>
    </subcellularLocation>
</comment>
<accession>G0V764</accession>
<dbReference type="Gene3D" id="1.25.10.10">
    <property type="entry name" value="Leucine-rich Repeat Variant"/>
    <property type="match status" value="1"/>
</dbReference>
<evidence type="ECO:0000256" key="4">
    <source>
        <dbReference type="SAM" id="MobiDB-lite"/>
    </source>
</evidence>
<dbReference type="HOGENOM" id="CLU_021804_0_0_1"/>
<dbReference type="Proteomes" id="UP000001640">
    <property type="component" value="Chromosome 1"/>
</dbReference>
<protein>
    <recommendedName>
        <fullName evidence="5">Symplekin/Pta1 N-terminal domain-containing protein</fullName>
    </recommendedName>
</protein>
<dbReference type="GeneID" id="96900791"/>
<dbReference type="RefSeq" id="XP_003673693.1">
    <property type="nucleotide sequence ID" value="XM_003673645.1"/>
</dbReference>
<reference key="2">
    <citation type="submission" date="2011-08" db="EMBL/GenBank/DDBJ databases">
        <title>Genome sequence of Naumovozyma castellii.</title>
        <authorList>
            <person name="Gordon J.L."/>
            <person name="Armisen D."/>
            <person name="Proux-Wera E."/>
            <person name="OhEigeartaigh S.S."/>
            <person name="Byrne K.P."/>
            <person name="Wolfe K.H."/>
        </authorList>
    </citation>
    <scope>NUCLEOTIDE SEQUENCE</scope>
    <source>
        <strain>Type strain:CBS 4309</strain>
    </source>
</reference>
<evidence type="ECO:0000256" key="3">
    <source>
        <dbReference type="ARBA" id="ARBA00023242"/>
    </source>
</evidence>
<feature type="compositionally biased region" description="Acidic residues" evidence="4">
    <location>
        <begin position="527"/>
        <end position="539"/>
    </location>
</feature>
<organism evidence="6 7">
    <name type="scientific">Naumovozyma castellii</name>
    <name type="common">Yeast</name>
    <name type="synonym">Saccharomyces castellii</name>
    <dbReference type="NCBI Taxonomy" id="27288"/>
    <lineage>
        <taxon>Eukaryota</taxon>
        <taxon>Fungi</taxon>
        <taxon>Dikarya</taxon>
        <taxon>Ascomycota</taxon>
        <taxon>Saccharomycotina</taxon>
        <taxon>Saccharomycetes</taxon>
        <taxon>Saccharomycetales</taxon>
        <taxon>Saccharomycetaceae</taxon>
        <taxon>Naumovozyma</taxon>
    </lineage>
</organism>
<dbReference type="InterPro" id="IPR032460">
    <property type="entry name" value="Symplekin/Pta1_N"/>
</dbReference>
<gene>
    <name evidence="6" type="primary">NCAS0A07540</name>
    <name evidence="6" type="ordered locus">NCAS_0A07540</name>
</gene>
<dbReference type="FunCoup" id="G0V764">
    <property type="interactions" value="258"/>
</dbReference>
<dbReference type="PANTHER" id="PTHR15245">
    <property type="entry name" value="SYMPLEKIN-RELATED"/>
    <property type="match status" value="1"/>
</dbReference>
<feature type="compositionally biased region" description="Basic and acidic residues" evidence="4">
    <location>
        <begin position="495"/>
        <end position="526"/>
    </location>
</feature>
<dbReference type="InterPro" id="IPR021850">
    <property type="entry name" value="Symplekin/Pta1"/>
</dbReference>
<dbReference type="GO" id="GO:0030846">
    <property type="term" value="P:termination of RNA polymerase II transcription, poly(A)-coupled"/>
    <property type="evidence" value="ECO:0007669"/>
    <property type="project" value="EnsemblFungi"/>
</dbReference>
<dbReference type="OMA" id="YKNFVQF"/>
<dbReference type="GO" id="GO:0008033">
    <property type="term" value="P:tRNA processing"/>
    <property type="evidence" value="ECO:0007669"/>
    <property type="project" value="EnsemblFungi"/>
</dbReference>
<dbReference type="InterPro" id="IPR011989">
    <property type="entry name" value="ARM-like"/>
</dbReference>
<evidence type="ECO:0000313" key="7">
    <source>
        <dbReference type="Proteomes" id="UP000001640"/>
    </source>
</evidence>
<dbReference type="OrthoDB" id="331600at2759"/>
<evidence type="ECO:0000256" key="2">
    <source>
        <dbReference type="ARBA" id="ARBA00022664"/>
    </source>
</evidence>
<dbReference type="GO" id="GO:0005847">
    <property type="term" value="C:mRNA cleavage and polyadenylation specificity factor complex"/>
    <property type="evidence" value="ECO:0007669"/>
    <property type="project" value="EnsemblFungi"/>
</dbReference>
<dbReference type="EMBL" id="HE576752">
    <property type="protein sequence ID" value="CCC67312.1"/>
    <property type="molecule type" value="Genomic_DNA"/>
</dbReference>
<dbReference type="STRING" id="1064592.G0V764"/>
<dbReference type="eggNOG" id="KOG1895">
    <property type="taxonomic scope" value="Eukaryota"/>
</dbReference>
<dbReference type="PANTHER" id="PTHR15245:SF20">
    <property type="entry name" value="SYMPLEKIN"/>
    <property type="match status" value="1"/>
</dbReference>
<keyword evidence="2" id="KW-0507">mRNA processing</keyword>
<sequence>MEGVKSETLAMPNSDLNGLIQARSLAHEKNPEETLPKVLDTTSTIYFPQYLTKYTDIPLSRFFTDLFHEILNHPKISSIEKSLIASSHIHELYLIAQNVKDPVTYKTAVLTFANAYPLLIDLISKTSNEDTWKIMTSFKKFIISNWDTTYPLTDLNSIDLNNDVKNLGCKLASVKFISQVIIVHITPTDMDENSSMKNVIIPNNHPVLGAKKNLEREAKKYLDLLLNYLVEEVMMCSELFMGIINCLAFIMKARVRTTVRILSAILKFNIDAKYMVEGMTPLKFRLCKRMIERCYKNFVQFGMKHQLIKKDMTGTIFGDNAVDFYSKLGKISQTLFGIGEEAKAKGILNFDEALFTHTIPDKKKTDILARRKFLDIQRKIESNNDLLKKLQKYTMDKLESSGDDRTKIFNTSTVAIDNSYSAIFSLMNSDNSKFDLSKFKNEEPNNDSQTPLDQNILIKLCLEALTGTGGDNTRFISALSIVASRYTNLMGKTKSSGDGERKRKLDTDNKDNENSKRIKTENGLVKEEEDDEEEEEDEYQPNNLVEEKQIFKSEPMSQEDKVANLKRIITRIISIKDIPNDNGNILLNNKLNSELLHKLKLLDWKNEESGFHILIRLAIRGIGIDSVEMADLIRDTLYEYCLQDFDSRVALILEWMNEEWYYEMVSETNEYATYDKWSNKLLDGLIPFIENKHRRFFIRLMSELPRLTEAHLNKMKQICLDPARNSLGFQTLKFLVMFRPPVKDIIKSFLESLMTEDSSLEAQCQSILKKC</sequence>
<name>G0V764_NAUCA</name>
<evidence type="ECO:0000259" key="5">
    <source>
        <dbReference type="Pfam" id="PF11935"/>
    </source>
</evidence>
<dbReference type="Pfam" id="PF11935">
    <property type="entry name" value="SYMPK_PTA1_N"/>
    <property type="match status" value="1"/>
</dbReference>
<feature type="region of interest" description="Disordered" evidence="4">
    <location>
        <begin position="490"/>
        <end position="542"/>
    </location>
</feature>
<keyword evidence="3" id="KW-0539">Nucleus</keyword>
<dbReference type="InParanoid" id="G0V764"/>
<dbReference type="KEGG" id="ncs:NCAS_0A07540"/>
<keyword evidence="7" id="KW-1185">Reference proteome</keyword>